<feature type="transmembrane region" description="Helical" evidence="2">
    <location>
        <begin position="452"/>
        <end position="470"/>
    </location>
</feature>
<feature type="compositionally biased region" description="Basic and acidic residues" evidence="1">
    <location>
        <begin position="771"/>
        <end position="781"/>
    </location>
</feature>
<keyword evidence="2" id="KW-0812">Transmembrane</keyword>
<feature type="signal peptide" evidence="3">
    <location>
        <begin position="1"/>
        <end position="41"/>
    </location>
</feature>
<evidence type="ECO:0000256" key="2">
    <source>
        <dbReference type="SAM" id="Phobius"/>
    </source>
</evidence>
<feature type="transmembrane region" description="Helical" evidence="2">
    <location>
        <begin position="194"/>
        <end position="211"/>
    </location>
</feature>
<feature type="compositionally biased region" description="Pro residues" evidence="1">
    <location>
        <begin position="728"/>
        <end position="770"/>
    </location>
</feature>
<feature type="compositionally biased region" description="Low complexity" evidence="1">
    <location>
        <begin position="707"/>
        <end position="727"/>
    </location>
</feature>
<feature type="region of interest" description="Disordered" evidence="1">
    <location>
        <begin position="653"/>
        <end position="781"/>
    </location>
</feature>
<dbReference type="RefSeq" id="WP_319695823.1">
    <property type="nucleotide sequence ID" value="NZ_JARAWN010000244.1"/>
</dbReference>
<reference evidence="4" key="1">
    <citation type="journal article" date="2023" name="Microb. Genom.">
        <title>Mesoterricola silvestris gen. nov., sp. nov., Mesoterricola sediminis sp. nov., Geothrix oryzae sp. nov., Geothrix edaphica sp. nov., Geothrix rubra sp. nov., and Geothrix limicola sp. nov., six novel members of Acidobacteriota isolated from soils.</title>
        <authorList>
            <person name="Weisberg A.J."/>
            <person name="Pearce E."/>
            <person name="Kramer C.G."/>
            <person name="Chang J.H."/>
            <person name="Clarke C.R."/>
        </authorList>
    </citation>
    <scope>NUCLEOTIDE SEQUENCE</scope>
    <source>
        <strain evidence="4">ND06-05F</strain>
    </source>
</reference>
<keyword evidence="2" id="KW-0472">Membrane</keyword>
<dbReference type="Proteomes" id="UP001273589">
    <property type="component" value="Unassembled WGS sequence"/>
</dbReference>
<feature type="transmembrane region" description="Helical" evidence="2">
    <location>
        <begin position="540"/>
        <end position="560"/>
    </location>
</feature>
<feature type="compositionally biased region" description="Basic and acidic residues" evidence="1">
    <location>
        <begin position="671"/>
        <end position="690"/>
    </location>
</feature>
<feature type="transmembrane region" description="Helical" evidence="2">
    <location>
        <begin position="476"/>
        <end position="494"/>
    </location>
</feature>
<sequence length="781" mass="83712">MHPRSALSSRIRKTGTAIRAGLFLVLALIALTMAAPSSASADFACSFTGDDSYHQDSPGSNGEAIIAMVKQWETDGATSLSDREGWVTGPVAIKPEEAHRYTLYELNGMRGLNWSMTFKGREDASQPNGTWGSGADSCQVMAAVNNSVADLVFNVTKLVTRLSISVKEMASNPSPFEGLYSGRDDAVETLRANVLVPAVPVMIMLVGFWVFSKWRKGDMREVWAGVSWTALSTIAVIAFLGGNNYHELVKWSDDWIGRANSALTSAVLSGVSGEPQSPCDIATGKNPFDDDEMTAEEKAEAQEKTGRLGLRLSSCAMYDTLAFRPWAMGQFGAAGKQCIFREKGGSLDKETGRCESSGPVPEVLYECYWGKPTQVRCADLRVRQAVAQSWTNVDTQRGGSGKNDKFKNEWQKIRIDISGGVDITDEDVKDGNIYPVAFADWAGKNATDRVGIAFYSLVAALIVGVMVLILSALTLLWHAVTLILVILLPLVAALGIHPTQQKLLKGWLETFIHAFVLRAGFGVILTILLVLYQMILPANIALATQLLMLILVTVAVVMMLKKLLAGNFSPEIAGGGGDALGIRDAGGLVGDKVVGKGEAAMVNTAKASGRVVSKTATGSVKMAGKTTKSGLKGAAWTIDRFAAKGRGRAALQRRGWLGQSKREQNQSAYWAREDANAARAERAARARNNDSDTQPPQPEPDQEPDGQDPASPRRSGRVSGSSGTRTPQPSPTPTPSPAPPAPAPRPEPEPQPSPRRPAPADPTPPTPLTPRDPRTPDGRVQ</sequence>
<dbReference type="EMBL" id="JARAWN010000244">
    <property type="protein sequence ID" value="MDX3133935.1"/>
    <property type="molecule type" value="Genomic_DNA"/>
</dbReference>
<protein>
    <recommendedName>
        <fullName evidence="6">Integral membrane protein</fullName>
    </recommendedName>
</protein>
<gene>
    <name evidence="4" type="ORF">PV367_30065</name>
</gene>
<feature type="chain" id="PRO_5042566735" description="Integral membrane protein" evidence="3">
    <location>
        <begin position="42"/>
        <end position="781"/>
    </location>
</feature>
<evidence type="ECO:0000313" key="5">
    <source>
        <dbReference type="Proteomes" id="UP001273589"/>
    </source>
</evidence>
<organism evidence="4 5">
    <name type="scientific">Streptomyces europaeiscabiei</name>
    <dbReference type="NCBI Taxonomy" id="146819"/>
    <lineage>
        <taxon>Bacteria</taxon>
        <taxon>Bacillati</taxon>
        <taxon>Actinomycetota</taxon>
        <taxon>Actinomycetes</taxon>
        <taxon>Kitasatosporales</taxon>
        <taxon>Streptomycetaceae</taxon>
        <taxon>Streptomyces</taxon>
    </lineage>
</organism>
<dbReference type="AlphaFoldDB" id="A0AAJ2UP83"/>
<comment type="caution">
    <text evidence="4">The sequence shown here is derived from an EMBL/GenBank/DDBJ whole genome shotgun (WGS) entry which is preliminary data.</text>
</comment>
<evidence type="ECO:0000256" key="1">
    <source>
        <dbReference type="SAM" id="MobiDB-lite"/>
    </source>
</evidence>
<proteinExistence type="predicted"/>
<evidence type="ECO:0000256" key="3">
    <source>
        <dbReference type="SAM" id="SignalP"/>
    </source>
</evidence>
<feature type="transmembrane region" description="Helical" evidence="2">
    <location>
        <begin position="515"/>
        <end position="534"/>
    </location>
</feature>
<dbReference type="PANTHER" id="PTHR24216">
    <property type="entry name" value="PAXILLIN-RELATED"/>
    <property type="match status" value="1"/>
</dbReference>
<evidence type="ECO:0008006" key="6">
    <source>
        <dbReference type="Google" id="ProtNLM"/>
    </source>
</evidence>
<accession>A0AAJ2UP83</accession>
<keyword evidence="3" id="KW-0732">Signal</keyword>
<evidence type="ECO:0000313" key="4">
    <source>
        <dbReference type="EMBL" id="MDX3133935.1"/>
    </source>
</evidence>
<keyword evidence="2" id="KW-1133">Transmembrane helix</keyword>
<name>A0AAJ2UP83_9ACTN</name>